<proteinExistence type="predicted"/>
<comment type="caution">
    <text evidence="1">The sequence shown here is derived from an EMBL/GenBank/DDBJ whole genome shotgun (WGS) entry which is preliminary data.</text>
</comment>
<name>F3GPP2_PSESJ</name>
<keyword evidence="1" id="KW-0378">Hydrolase</keyword>
<dbReference type="Proteomes" id="UP000004986">
    <property type="component" value="Unassembled WGS sequence"/>
</dbReference>
<dbReference type="GO" id="GO:0016787">
    <property type="term" value="F:hydrolase activity"/>
    <property type="evidence" value="ECO:0007669"/>
    <property type="project" value="UniProtKB-KW"/>
</dbReference>
<dbReference type="Gene3D" id="3.40.630.10">
    <property type="entry name" value="Zn peptidases"/>
    <property type="match status" value="1"/>
</dbReference>
<feature type="non-terminal residue" evidence="1">
    <location>
        <position position="64"/>
    </location>
</feature>
<organism evidence="1 2">
    <name type="scientific">Pseudomonas syringae pv. pisi str. 1704B</name>
    <dbReference type="NCBI Taxonomy" id="629263"/>
    <lineage>
        <taxon>Bacteria</taxon>
        <taxon>Pseudomonadati</taxon>
        <taxon>Pseudomonadota</taxon>
        <taxon>Gammaproteobacteria</taxon>
        <taxon>Pseudomonadales</taxon>
        <taxon>Pseudomonadaceae</taxon>
        <taxon>Pseudomonas</taxon>
        <taxon>Pseudomonas syringae</taxon>
    </lineage>
</organism>
<sequence length="64" mass="6922">VWRRTLHAAPELGFQELKTSDKVAQLLSSFGIEIHRGLGGTGVVGTLRNGYGPTGWPHPAMRPV</sequence>
<feature type="non-terminal residue" evidence="1">
    <location>
        <position position="1"/>
    </location>
</feature>
<gene>
    <name evidence="1" type="ORF">PSYPI_44546</name>
</gene>
<evidence type="ECO:0000313" key="2">
    <source>
        <dbReference type="Proteomes" id="UP000004986"/>
    </source>
</evidence>
<keyword evidence="2" id="KW-1185">Reference proteome</keyword>
<dbReference type="EMBL" id="AEAI01003773">
    <property type="protein sequence ID" value="EGH49045.1"/>
    <property type="molecule type" value="Genomic_DNA"/>
</dbReference>
<protein>
    <submittedName>
        <fullName evidence="1">Peptidase M20D, amidohydrolase</fullName>
    </submittedName>
</protein>
<reference evidence="1 2" key="1">
    <citation type="journal article" date="2011" name="PLoS Pathog.">
        <title>Dynamic evolution of pathogenicity revealed by sequencing and comparative genomics of 19 Pseudomonas syringae isolates.</title>
        <authorList>
            <person name="Baltrus D.A."/>
            <person name="Nishimura M.T."/>
            <person name="Romanchuk A."/>
            <person name="Chang J.H."/>
            <person name="Mukhtar M.S."/>
            <person name="Cherkis K."/>
            <person name="Roach J."/>
            <person name="Grant S.R."/>
            <person name="Jones C.D."/>
            <person name="Dangl J.L."/>
        </authorList>
    </citation>
    <scope>NUCLEOTIDE SEQUENCE [LARGE SCALE GENOMIC DNA]</scope>
    <source>
        <strain evidence="1 2">1704B</strain>
    </source>
</reference>
<dbReference type="AlphaFoldDB" id="F3GPP2"/>
<accession>F3GPP2</accession>
<evidence type="ECO:0000313" key="1">
    <source>
        <dbReference type="EMBL" id="EGH49045.1"/>
    </source>
</evidence>
<dbReference type="HOGENOM" id="CLU_2891313_0_0_6"/>
<dbReference type="SUPFAM" id="SSF53187">
    <property type="entry name" value="Zn-dependent exopeptidases"/>
    <property type="match status" value="1"/>
</dbReference>